<proteinExistence type="predicted"/>
<evidence type="ECO:0000256" key="1">
    <source>
        <dbReference type="SAM" id="MobiDB-lite"/>
    </source>
</evidence>
<organism evidence="2 3">
    <name type="scientific">Cyanidium caldarium</name>
    <name type="common">Red alga</name>
    <dbReference type="NCBI Taxonomy" id="2771"/>
    <lineage>
        <taxon>Eukaryota</taxon>
        <taxon>Rhodophyta</taxon>
        <taxon>Bangiophyceae</taxon>
        <taxon>Cyanidiales</taxon>
        <taxon>Cyanidiaceae</taxon>
        <taxon>Cyanidium</taxon>
    </lineage>
</organism>
<name>A0AAV9IZG3_CYACA</name>
<dbReference type="AlphaFoldDB" id="A0AAV9IZG3"/>
<reference evidence="2 3" key="1">
    <citation type="submission" date="2022-07" db="EMBL/GenBank/DDBJ databases">
        <title>Genome-wide signatures of adaptation to extreme environments.</title>
        <authorList>
            <person name="Cho C.H."/>
            <person name="Yoon H.S."/>
        </authorList>
    </citation>
    <scope>NUCLEOTIDE SEQUENCE [LARGE SCALE GENOMIC DNA]</scope>
    <source>
        <strain evidence="2 3">DBV 063 E5</strain>
    </source>
</reference>
<sequence>MQGSSQPSEETDAERHFFSCLDRIDRVVDLRGRLEQHLRKGYLALACERRRSYHAAQSLDLIWSDSNPLNGGVKAAHPMSPPQRRPPLTSSFALSPHLREASQHFAAALAVCAEVAAESRRMMRDAQKFAERAPDTDSSNTESSQGPEVR</sequence>
<keyword evidence="3" id="KW-1185">Reference proteome</keyword>
<dbReference type="EMBL" id="JANCYW010000012">
    <property type="protein sequence ID" value="KAK4537450.1"/>
    <property type="molecule type" value="Genomic_DNA"/>
</dbReference>
<feature type="compositionally biased region" description="Basic and acidic residues" evidence="1">
    <location>
        <begin position="126"/>
        <end position="135"/>
    </location>
</feature>
<accession>A0AAV9IZG3</accession>
<protein>
    <submittedName>
        <fullName evidence="2">Uncharacterized protein</fullName>
    </submittedName>
</protein>
<comment type="caution">
    <text evidence="2">The sequence shown here is derived from an EMBL/GenBank/DDBJ whole genome shotgun (WGS) entry which is preliminary data.</text>
</comment>
<evidence type="ECO:0000313" key="3">
    <source>
        <dbReference type="Proteomes" id="UP001301350"/>
    </source>
</evidence>
<evidence type="ECO:0000313" key="2">
    <source>
        <dbReference type="EMBL" id="KAK4537450.1"/>
    </source>
</evidence>
<dbReference type="Proteomes" id="UP001301350">
    <property type="component" value="Unassembled WGS sequence"/>
</dbReference>
<feature type="region of interest" description="Disordered" evidence="1">
    <location>
        <begin position="126"/>
        <end position="150"/>
    </location>
</feature>
<gene>
    <name evidence="2" type="ORF">CDCA_CDCA12G3475</name>
</gene>
<feature type="compositionally biased region" description="Polar residues" evidence="1">
    <location>
        <begin position="136"/>
        <end position="150"/>
    </location>
</feature>